<evidence type="ECO:0000313" key="2">
    <source>
        <dbReference type="EMBL" id="PVH98128.1"/>
    </source>
</evidence>
<feature type="compositionally biased region" description="Low complexity" evidence="1">
    <location>
        <begin position="586"/>
        <end position="595"/>
    </location>
</feature>
<dbReference type="OrthoDB" id="5423516at2759"/>
<feature type="compositionally biased region" description="Pro residues" evidence="1">
    <location>
        <begin position="540"/>
        <end position="554"/>
    </location>
</feature>
<feature type="compositionally biased region" description="Polar residues" evidence="1">
    <location>
        <begin position="401"/>
        <end position="410"/>
    </location>
</feature>
<organism evidence="2 3">
    <name type="scientific">Periconia macrospinosa</name>
    <dbReference type="NCBI Taxonomy" id="97972"/>
    <lineage>
        <taxon>Eukaryota</taxon>
        <taxon>Fungi</taxon>
        <taxon>Dikarya</taxon>
        <taxon>Ascomycota</taxon>
        <taxon>Pezizomycotina</taxon>
        <taxon>Dothideomycetes</taxon>
        <taxon>Pleosporomycetidae</taxon>
        <taxon>Pleosporales</taxon>
        <taxon>Massarineae</taxon>
        <taxon>Periconiaceae</taxon>
        <taxon>Periconia</taxon>
    </lineage>
</organism>
<dbReference type="Proteomes" id="UP000244855">
    <property type="component" value="Unassembled WGS sequence"/>
</dbReference>
<feature type="compositionally biased region" description="Polar residues" evidence="1">
    <location>
        <begin position="254"/>
        <end position="265"/>
    </location>
</feature>
<feature type="compositionally biased region" description="Basic residues" evidence="1">
    <location>
        <begin position="811"/>
        <end position="829"/>
    </location>
</feature>
<dbReference type="AlphaFoldDB" id="A0A2V1DJ80"/>
<evidence type="ECO:0000313" key="3">
    <source>
        <dbReference type="Proteomes" id="UP000244855"/>
    </source>
</evidence>
<feature type="compositionally biased region" description="Basic and acidic residues" evidence="1">
    <location>
        <begin position="801"/>
        <end position="810"/>
    </location>
</feature>
<evidence type="ECO:0000256" key="1">
    <source>
        <dbReference type="SAM" id="MobiDB-lite"/>
    </source>
</evidence>
<feature type="region of interest" description="Disordered" evidence="1">
    <location>
        <begin position="359"/>
        <end position="628"/>
    </location>
</feature>
<feature type="compositionally biased region" description="Basic and acidic residues" evidence="1">
    <location>
        <begin position="695"/>
        <end position="705"/>
    </location>
</feature>
<accession>A0A2V1DJ80</accession>
<feature type="compositionally biased region" description="Pro residues" evidence="1">
    <location>
        <begin position="596"/>
        <end position="621"/>
    </location>
</feature>
<feature type="compositionally biased region" description="Basic residues" evidence="1">
    <location>
        <begin position="684"/>
        <end position="694"/>
    </location>
</feature>
<sequence>MLLNDLPNHASRLNLNPSDPKFTRLCLEGSANHTLRVSTSPAATADMPSLRNLHCSITLPEFDMVLPEGKTTCDEPIVRTHITVPPARPLPFEVRLTSSKYIAPGLSMYVFINGEYQCKLEKTGMELLRGALCETQSLVDFRVRQRLVYLEDGSIVPTEMMFEDEKNKDGEAKLNIERIEVLVLRCAGPRYARPSSLGQMQSSIDSSMHNKDNILGKRMANFGLDGANDEPDVSMGLDGVPRESHGLSHAANYYSPTRPSFNSIPSHRVPSRDPPPPPPPQYLRTALNNQQPTPAIPGQLLRGQEYGGYGNREHHVEVPSAWYKYGTGPVPRGSSHNTPLLYSYESSWVPRTQWEEHPNHGYHEAHRSPSGVHGEQHVPVPGSWPESPPKDYTSFHERTQAPDQQTQHDSSGFYGNAEWTQWKPTPKPSASVSTDGWSETDSNTDSSGTWGADDIHDSKAQLPKWSGNTSRSGRPHLSTSSEEIPIPPSWRSSSPSTVRATTTTSVRSLSSNDFHYQDPDSETGYFPSDTESEDTWTTPRPNPPPPPRPAPTAPSPNLSSSSPHFQSPPSSEGRLKDDYAKYLAGSSTTPTTTPTTLPPFIPPPHLAPPPSSPSSKQPPQPRVTHGRRLVRILPDDSKIPILPPTENTRSAIRDVWTAYSEKQPGGKSGFFDFLLGPVADGMAKKYKKERKAKKDKGSSEDKEGVLVDTTWLRGYGERRVENPSAPESTSNLPYSAYLVEGQTSASDSKSESPSDSHLSYSAYGVGVTASTSDSIMSESGSTSGLSYSAYGVGVPASVSDSRSESRSTTHEHRKHHKHHHRRHHCHHHGKSESPLSPSHSNAQIPTTHPSSPNPPLNHPQTLTPPIFPTKPPKPTPSKHSTSTSSKHTKKQQTQKIPSSPHHSNNAQNDADNTTYLIDTLEKPFAKFIFEPHHHPNASSKSSIFDDVLREAEVNERREGEEKRRNEMVGVWVNGQNRGR</sequence>
<reference evidence="2 3" key="1">
    <citation type="journal article" date="2018" name="Sci. Rep.">
        <title>Comparative genomics provides insights into the lifestyle and reveals functional heterogeneity of dark septate endophytic fungi.</title>
        <authorList>
            <person name="Knapp D.G."/>
            <person name="Nemeth J.B."/>
            <person name="Barry K."/>
            <person name="Hainaut M."/>
            <person name="Henrissat B."/>
            <person name="Johnson J."/>
            <person name="Kuo A."/>
            <person name="Lim J.H.P."/>
            <person name="Lipzen A."/>
            <person name="Nolan M."/>
            <person name="Ohm R.A."/>
            <person name="Tamas L."/>
            <person name="Grigoriev I.V."/>
            <person name="Spatafora J.W."/>
            <person name="Nagy L.G."/>
            <person name="Kovacs G.M."/>
        </authorList>
    </citation>
    <scope>NUCLEOTIDE SEQUENCE [LARGE SCALE GENOMIC DNA]</scope>
    <source>
        <strain evidence="2 3">DSE2036</strain>
    </source>
</reference>
<feature type="region of interest" description="Disordered" evidence="1">
    <location>
        <begin position="233"/>
        <end position="296"/>
    </location>
</feature>
<feature type="compositionally biased region" description="Polar residues" evidence="1">
    <location>
        <begin position="900"/>
        <end position="910"/>
    </location>
</feature>
<proteinExistence type="predicted"/>
<feature type="compositionally biased region" description="Polar residues" evidence="1">
    <location>
        <begin position="833"/>
        <end position="844"/>
    </location>
</feature>
<dbReference type="STRING" id="97972.A0A2V1DJ80"/>
<feature type="compositionally biased region" description="Low complexity" evidence="1">
    <location>
        <begin position="478"/>
        <end position="511"/>
    </location>
</feature>
<protein>
    <submittedName>
        <fullName evidence="2">Uncharacterized protein</fullName>
    </submittedName>
</protein>
<keyword evidence="3" id="KW-1185">Reference proteome</keyword>
<gene>
    <name evidence="2" type="ORF">DM02DRAFT_630500</name>
</gene>
<feature type="region of interest" description="Disordered" evidence="1">
    <location>
        <begin position="684"/>
        <end position="707"/>
    </location>
</feature>
<dbReference type="EMBL" id="KZ805420">
    <property type="protein sequence ID" value="PVH98128.1"/>
    <property type="molecule type" value="Genomic_DNA"/>
</dbReference>
<name>A0A2V1DJ80_9PLEO</name>
<feature type="compositionally biased region" description="Low complexity" evidence="1">
    <location>
        <begin position="555"/>
        <end position="571"/>
    </location>
</feature>
<feature type="compositionally biased region" description="Pro residues" evidence="1">
    <location>
        <begin position="272"/>
        <end position="281"/>
    </location>
</feature>
<feature type="region of interest" description="Disordered" evidence="1">
    <location>
        <begin position="795"/>
        <end position="910"/>
    </location>
</feature>
<feature type="compositionally biased region" description="Polar residues" evidence="1">
    <location>
        <begin position="418"/>
        <end position="449"/>
    </location>
</feature>
<feature type="compositionally biased region" description="Pro residues" evidence="1">
    <location>
        <begin position="865"/>
        <end position="875"/>
    </location>
</feature>